<dbReference type="SUPFAM" id="SSF103025">
    <property type="entry name" value="Folate-binding domain"/>
    <property type="match status" value="1"/>
</dbReference>
<dbReference type="Gene3D" id="3.30.1360.120">
    <property type="entry name" value="Probable tRNA modification gtpase trme, domain 1"/>
    <property type="match status" value="1"/>
</dbReference>
<dbReference type="Pfam" id="PF01571">
    <property type="entry name" value="GCV_T"/>
    <property type="match status" value="1"/>
</dbReference>
<dbReference type="Gene3D" id="4.10.1250.10">
    <property type="entry name" value="Aminomethyltransferase fragment"/>
    <property type="match status" value="1"/>
</dbReference>
<dbReference type="PIRSF" id="PIRSF006487">
    <property type="entry name" value="GcvT"/>
    <property type="match status" value="1"/>
</dbReference>
<feature type="domain" description="Aminomethyltransferase C-terminal" evidence="9">
    <location>
        <begin position="283"/>
        <end position="361"/>
    </location>
</feature>
<feature type="domain" description="GCVT N-terminal" evidence="8">
    <location>
        <begin position="6"/>
        <end position="264"/>
    </location>
</feature>
<evidence type="ECO:0000259" key="9">
    <source>
        <dbReference type="Pfam" id="PF08669"/>
    </source>
</evidence>
<evidence type="ECO:0000256" key="3">
    <source>
        <dbReference type="ARBA" id="ARBA00022576"/>
    </source>
</evidence>
<evidence type="ECO:0000256" key="6">
    <source>
        <dbReference type="ARBA" id="ARBA00047665"/>
    </source>
</evidence>
<evidence type="ECO:0000313" key="11">
    <source>
        <dbReference type="Proteomes" id="UP001524944"/>
    </source>
</evidence>
<evidence type="ECO:0000256" key="7">
    <source>
        <dbReference type="HAMAP-Rule" id="MF_00259"/>
    </source>
</evidence>
<dbReference type="Proteomes" id="UP001524944">
    <property type="component" value="Unassembled WGS sequence"/>
</dbReference>
<dbReference type="EC" id="2.1.2.10" evidence="2 7"/>
<evidence type="ECO:0000313" key="10">
    <source>
        <dbReference type="EMBL" id="MCR6544732.1"/>
    </source>
</evidence>
<dbReference type="InterPro" id="IPR022903">
    <property type="entry name" value="GcvT_bac"/>
</dbReference>
<evidence type="ECO:0000256" key="4">
    <source>
        <dbReference type="ARBA" id="ARBA00022679"/>
    </source>
</evidence>
<dbReference type="InterPro" id="IPR029043">
    <property type="entry name" value="GcvT/YgfZ_C"/>
</dbReference>
<dbReference type="NCBIfam" id="NF001567">
    <property type="entry name" value="PRK00389.1"/>
    <property type="match status" value="1"/>
</dbReference>
<dbReference type="RefSeq" id="WP_089612299.1">
    <property type="nucleotide sequence ID" value="NZ_CP022121.1"/>
</dbReference>
<proteinExistence type="inferred from homology"/>
<dbReference type="NCBIfam" id="TIGR00528">
    <property type="entry name" value="gcvT"/>
    <property type="match status" value="1"/>
</dbReference>
<gene>
    <name evidence="7 10" type="primary">gcvT</name>
    <name evidence="10" type="ORF">NVS47_04240</name>
</gene>
<dbReference type="Gene3D" id="3.30.70.1400">
    <property type="entry name" value="Aminomethyltransferase beta-barrel domains"/>
    <property type="match status" value="1"/>
</dbReference>
<dbReference type="SUPFAM" id="SSF101790">
    <property type="entry name" value="Aminomethyltransferase beta-barrel domain"/>
    <property type="match status" value="1"/>
</dbReference>
<comment type="function">
    <text evidence="7">The glycine cleavage system catalyzes the degradation of glycine.</text>
</comment>
<dbReference type="InterPro" id="IPR006222">
    <property type="entry name" value="GCVT_N"/>
</dbReference>
<evidence type="ECO:0000256" key="2">
    <source>
        <dbReference type="ARBA" id="ARBA00012616"/>
    </source>
</evidence>
<name>A0ABT1Y1I6_9FIRM</name>
<comment type="similarity">
    <text evidence="1 7">Belongs to the GcvT family.</text>
</comment>
<keyword evidence="4 7" id="KW-0808">Transferase</keyword>
<dbReference type="Pfam" id="PF08669">
    <property type="entry name" value="GCV_T_C"/>
    <property type="match status" value="1"/>
</dbReference>
<dbReference type="Gene3D" id="2.40.30.110">
    <property type="entry name" value="Aminomethyltransferase beta-barrel domains"/>
    <property type="match status" value="1"/>
</dbReference>
<protein>
    <recommendedName>
        <fullName evidence="2 7">Aminomethyltransferase</fullName>
        <ecNumber evidence="2 7">2.1.2.10</ecNumber>
    </recommendedName>
    <alternativeName>
        <fullName evidence="5 7">Glycine cleavage system T protein</fullName>
    </alternativeName>
</protein>
<dbReference type="EMBL" id="JANPWE010000002">
    <property type="protein sequence ID" value="MCR6544732.1"/>
    <property type="molecule type" value="Genomic_DNA"/>
</dbReference>
<dbReference type="InterPro" id="IPR006223">
    <property type="entry name" value="GcvT"/>
</dbReference>
<dbReference type="GO" id="GO:0004047">
    <property type="term" value="F:aminomethyltransferase activity"/>
    <property type="evidence" value="ECO:0007669"/>
    <property type="project" value="UniProtKB-EC"/>
</dbReference>
<accession>A0ABT1Y1I6</accession>
<comment type="caution">
    <text evidence="10">The sequence shown here is derived from an EMBL/GenBank/DDBJ whole genome shotgun (WGS) entry which is preliminary data.</text>
</comment>
<evidence type="ECO:0000256" key="1">
    <source>
        <dbReference type="ARBA" id="ARBA00008609"/>
    </source>
</evidence>
<comment type="catalytic activity">
    <reaction evidence="6 7">
        <text>N(6)-[(R)-S(8)-aminomethyldihydrolipoyl]-L-lysyl-[protein] + (6S)-5,6,7,8-tetrahydrofolate = N(6)-[(R)-dihydrolipoyl]-L-lysyl-[protein] + (6R)-5,10-methylene-5,6,7,8-tetrahydrofolate + NH4(+)</text>
        <dbReference type="Rhea" id="RHEA:16945"/>
        <dbReference type="Rhea" id="RHEA-COMP:10475"/>
        <dbReference type="Rhea" id="RHEA-COMP:10492"/>
        <dbReference type="ChEBI" id="CHEBI:15636"/>
        <dbReference type="ChEBI" id="CHEBI:28938"/>
        <dbReference type="ChEBI" id="CHEBI:57453"/>
        <dbReference type="ChEBI" id="CHEBI:83100"/>
        <dbReference type="ChEBI" id="CHEBI:83143"/>
        <dbReference type="EC" id="2.1.2.10"/>
    </reaction>
</comment>
<keyword evidence="11" id="KW-1185">Reference proteome</keyword>
<reference evidence="10 11" key="1">
    <citation type="submission" date="2022-08" db="EMBL/GenBank/DDBJ databases">
        <title>Proteogenomics of the novel Dehalobacterium formicoaceticum strain EZ94 highlights a key role of methyltransferases during anaerobic dichloromethane degradation.</title>
        <authorList>
            <person name="Wasmund K."/>
        </authorList>
    </citation>
    <scope>NUCLEOTIDE SEQUENCE [LARGE SCALE GENOMIC DNA]</scope>
    <source>
        <strain evidence="10 11">EZ94</strain>
    </source>
</reference>
<dbReference type="HAMAP" id="MF_00259">
    <property type="entry name" value="GcvT"/>
    <property type="match status" value="1"/>
</dbReference>
<comment type="subunit">
    <text evidence="7">The glycine cleavage system is composed of four proteins: P, T, L and H.</text>
</comment>
<organism evidence="10 11">
    <name type="scientific">Dehalobacterium formicoaceticum</name>
    <dbReference type="NCBI Taxonomy" id="51515"/>
    <lineage>
        <taxon>Bacteria</taxon>
        <taxon>Bacillati</taxon>
        <taxon>Bacillota</taxon>
        <taxon>Clostridia</taxon>
        <taxon>Eubacteriales</taxon>
        <taxon>Peptococcaceae</taxon>
        <taxon>Dehalobacterium</taxon>
    </lineage>
</organism>
<keyword evidence="3 7" id="KW-0032">Aminotransferase</keyword>
<evidence type="ECO:0000256" key="5">
    <source>
        <dbReference type="ARBA" id="ARBA00031395"/>
    </source>
</evidence>
<dbReference type="InterPro" id="IPR013977">
    <property type="entry name" value="GcvT_C"/>
</dbReference>
<dbReference type="PANTHER" id="PTHR43757:SF2">
    <property type="entry name" value="AMINOMETHYLTRANSFERASE, MITOCHONDRIAL"/>
    <property type="match status" value="1"/>
</dbReference>
<dbReference type="InterPro" id="IPR028896">
    <property type="entry name" value="GcvT/YgfZ/DmdA"/>
</dbReference>
<sequence>MKKTPLYEQHVNLKGKVVDFGGWALPIEYQGQGILVEHEAVRTAAGLFDVSHMGEVTVKGPDAEKFIQKMIVNDISPMSNFQIYYSPMCYPEGGVVDDLLVYKYHQEEYLLVINASNTDKDFQWLQEHLEGDVEINNISDQCAELALQGPKAEVILQKLTDANLSMLDYYHFLPEVNISGVTALISRTGYTGEDGFEIYLDPKDASFLWDKLLAAGKEEGLIPCGLGARDTLRFEVCLPLYGQEIDRDITPLEAGLGYFVKLDKNDFIGKDALMKQKEMGIPRKLVGFEMIDRGIARSHYEVQADGEKIGFVTTGSFSPSLKKNIGLALIDAKYADEGGEIEILVRNKALKGKIIKKPFVKKSVKGAK</sequence>
<dbReference type="InterPro" id="IPR027266">
    <property type="entry name" value="TrmE/GcvT-like"/>
</dbReference>
<dbReference type="PANTHER" id="PTHR43757">
    <property type="entry name" value="AMINOMETHYLTRANSFERASE"/>
    <property type="match status" value="1"/>
</dbReference>
<evidence type="ECO:0000259" key="8">
    <source>
        <dbReference type="Pfam" id="PF01571"/>
    </source>
</evidence>